<comment type="caution">
    <text evidence="8">The sequence shown here is derived from an EMBL/GenBank/DDBJ whole genome shotgun (WGS) entry which is preliminary data.</text>
</comment>
<dbReference type="PANTHER" id="PTHR46696">
    <property type="entry name" value="P450, PUTATIVE (EUROFUNG)-RELATED"/>
    <property type="match status" value="1"/>
</dbReference>
<dbReference type="EMBL" id="JEMA01000237">
    <property type="protein sequence ID" value="KYF72777.1"/>
    <property type="molecule type" value="Genomic_DNA"/>
</dbReference>
<dbReference type="InterPro" id="IPR017972">
    <property type="entry name" value="Cyt_P450_CS"/>
</dbReference>
<dbReference type="OrthoDB" id="4511384at2"/>
<dbReference type="FunFam" id="1.10.630.10:FF:000018">
    <property type="entry name" value="Cytochrome P450 monooxygenase"/>
    <property type="match status" value="1"/>
</dbReference>
<evidence type="ECO:0000256" key="1">
    <source>
        <dbReference type="ARBA" id="ARBA00010617"/>
    </source>
</evidence>
<dbReference type="GO" id="GO:0020037">
    <property type="term" value="F:heme binding"/>
    <property type="evidence" value="ECO:0007669"/>
    <property type="project" value="InterPro"/>
</dbReference>
<name>A0A150QXQ7_SORCE</name>
<evidence type="ECO:0000313" key="9">
    <source>
        <dbReference type="Proteomes" id="UP000075260"/>
    </source>
</evidence>
<keyword evidence="3 7" id="KW-0479">Metal-binding</keyword>
<dbReference type="PRINTS" id="PR00385">
    <property type="entry name" value="P450"/>
</dbReference>
<dbReference type="GO" id="GO:0005506">
    <property type="term" value="F:iron ion binding"/>
    <property type="evidence" value="ECO:0007669"/>
    <property type="project" value="InterPro"/>
</dbReference>
<dbReference type="PRINTS" id="PR00359">
    <property type="entry name" value="BP450"/>
</dbReference>
<dbReference type="PANTHER" id="PTHR46696:SF3">
    <property type="entry name" value="PULCHERRIMINIC ACID SYNTHASE"/>
    <property type="match status" value="1"/>
</dbReference>
<protein>
    <submittedName>
        <fullName evidence="8">Cytochrome</fullName>
    </submittedName>
</protein>
<dbReference type="InterPro" id="IPR001128">
    <property type="entry name" value="Cyt_P450"/>
</dbReference>
<evidence type="ECO:0000256" key="3">
    <source>
        <dbReference type="ARBA" id="ARBA00022723"/>
    </source>
</evidence>
<dbReference type="Proteomes" id="UP000075260">
    <property type="component" value="Unassembled WGS sequence"/>
</dbReference>
<dbReference type="InterPro" id="IPR002397">
    <property type="entry name" value="Cyt_P450_B"/>
</dbReference>
<evidence type="ECO:0000256" key="2">
    <source>
        <dbReference type="ARBA" id="ARBA00022617"/>
    </source>
</evidence>
<evidence type="ECO:0000256" key="4">
    <source>
        <dbReference type="ARBA" id="ARBA00023002"/>
    </source>
</evidence>
<keyword evidence="6 7" id="KW-0503">Monooxygenase</keyword>
<accession>A0A150QXQ7</accession>
<evidence type="ECO:0000256" key="7">
    <source>
        <dbReference type="RuleBase" id="RU000461"/>
    </source>
</evidence>
<dbReference type="PROSITE" id="PS00086">
    <property type="entry name" value="CYTOCHROME_P450"/>
    <property type="match status" value="1"/>
</dbReference>
<proteinExistence type="inferred from homology"/>
<keyword evidence="2 7" id="KW-0349">Heme</keyword>
<dbReference type="Pfam" id="PF00067">
    <property type="entry name" value="p450"/>
    <property type="match status" value="1"/>
</dbReference>
<dbReference type="SUPFAM" id="SSF48264">
    <property type="entry name" value="Cytochrome P450"/>
    <property type="match status" value="1"/>
</dbReference>
<keyword evidence="4 7" id="KW-0560">Oxidoreductase</keyword>
<dbReference type="RefSeq" id="WP_061606099.1">
    <property type="nucleotide sequence ID" value="NZ_JEMA01000237.1"/>
</dbReference>
<sequence>MSHRLDLLSPELRANPYPYYAELRRSDPVCQVDPGGLWALSRYDDVAFALKNTDLFSAQGGRVGVLPPWLDRNPMADSLLLMDPPEHTKARALVGRAFSTRVIPRIEPVLRAATREFIERLTPGRELDFYAELAMPIPAAAIADLLGLDPALRAHFQRWTADFVATAAATPEMRPRIRATIVELEEYLLEVIAARRAAPRDDLVSDLLAARVDGVALTEPELVSFLFVLLAAGFETTTHLLNAALVLLMDHPDVYARIRADPALIPAFLEEVLRFEPPGQIALRQAKTDVEIRGVTVPAGAFVAALIGSANRDEQVFPDPDRFDIDRERQVGLSFGHGVHFCIGAALARAEAKIGIEVLASLPGRFERAGGRAPEWNVSLLLRGLKACWVRYVL</sequence>
<comment type="similarity">
    <text evidence="1 7">Belongs to the cytochrome P450 family.</text>
</comment>
<dbReference type="GO" id="GO:0016705">
    <property type="term" value="F:oxidoreductase activity, acting on paired donors, with incorporation or reduction of molecular oxygen"/>
    <property type="evidence" value="ECO:0007669"/>
    <property type="project" value="InterPro"/>
</dbReference>
<dbReference type="AlphaFoldDB" id="A0A150QXQ7"/>
<gene>
    <name evidence="8" type="ORF">BE15_02705</name>
</gene>
<evidence type="ECO:0000313" key="8">
    <source>
        <dbReference type="EMBL" id="KYF72777.1"/>
    </source>
</evidence>
<dbReference type="GO" id="GO:0004497">
    <property type="term" value="F:monooxygenase activity"/>
    <property type="evidence" value="ECO:0007669"/>
    <property type="project" value="UniProtKB-KW"/>
</dbReference>
<dbReference type="InterPro" id="IPR036396">
    <property type="entry name" value="Cyt_P450_sf"/>
</dbReference>
<dbReference type="Gene3D" id="1.10.630.10">
    <property type="entry name" value="Cytochrome P450"/>
    <property type="match status" value="1"/>
</dbReference>
<keyword evidence="5 7" id="KW-0408">Iron</keyword>
<organism evidence="8 9">
    <name type="scientific">Sorangium cellulosum</name>
    <name type="common">Polyangium cellulosum</name>
    <dbReference type="NCBI Taxonomy" id="56"/>
    <lineage>
        <taxon>Bacteria</taxon>
        <taxon>Pseudomonadati</taxon>
        <taxon>Myxococcota</taxon>
        <taxon>Polyangia</taxon>
        <taxon>Polyangiales</taxon>
        <taxon>Polyangiaceae</taxon>
        <taxon>Sorangium</taxon>
    </lineage>
</organism>
<evidence type="ECO:0000256" key="5">
    <source>
        <dbReference type="ARBA" id="ARBA00023004"/>
    </source>
</evidence>
<evidence type="ECO:0000256" key="6">
    <source>
        <dbReference type="ARBA" id="ARBA00023033"/>
    </source>
</evidence>
<reference evidence="8 9" key="1">
    <citation type="submission" date="2014-02" db="EMBL/GenBank/DDBJ databases">
        <title>The small core and large imbalanced accessory genome model reveals a collaborative survival strategy of Sorangium cellulosum strains in nature.</title>
        <authorList>
            <person name="Han K."/>
            <person name="Peng R."/>
            <person name="Blom J."/>
            <person name="Li Y.-Z."/>
        </authorList>
    </citation>
    <scope>NUCLEOTIDE SEQUENCE [LARGE SCALE GENOMIC DNA]</scope>
    <source>
        <strain evidence="8 9">So0008-312</strain>
    </source>
</reference>